<dbReference type="AlphaFoldDB" id="A0A1I4QTT2"/>
<evidence type="ECO:0000256" key="2">
    <source>
        <dbReference type="SAM" id="Coils"/>
    </source>
</evidence>
<dbReference type="Pfam" id="PF01527">
    <property type="entry name" value="HTH_Tnp_1"/>
    <property type="match status" value="1"/>
</dbReference>
<dbReference type="InterPro" id="IPR002514">
    <property type="entry name" value="Transposase_8"/>
</dbReference>
<protein>
    <submittedName>
        <fullName evidence="3">Transposase</fullName>
    </submittedName>
</protein>
<feature type="coiled-coil region" evidence="2">
    <location>
        <begin position="112"/>
        <end position="149"/>
    </location>
</feature>
<dbReference type="EMBL" id="FOUI01000005">
    <property type="protein sequence ID" value="SFM43449.1"/>
    <property type="molecule type" value="Genomic_DNA"/>
</dbReference>
<reference evidence="4" key="1">
    <citation type="submission" date="2016-10" db="EMBL/GenBank/DDBJ databases">
        <authorList>
            <person name="Varghese N."/>
            <person name="Submissions S."/>
        </authorList>
    </citation>
    <scope>NUCLEOTIDE SEQUENCE [LARGE SCALE GENOMIC DNA]</scope>
    <source>
        <strain evidence="4">DSM 24213</strain>
    </source>
</reference>
<dbReference type="SUPFAM" id="SSF46689">
    <property type="entry name" value="Homeodomain-like"/>
    <property type="match status" value="1"/>
</dbReference>
<organism evidence="3 4">
    <name type="scientific">Halopseudomonas yangmingensis</name>
    <dbReference type="NCBI Taxonomy" id="1720063"/>
    <lineage>
        <taxon>Bacteria</taxon>
        <taxon>Pseudomonadati</taxon>
        <taxon>Pseudomonadota</taxon>
        <taxon>Gammaproteobacteria</taxon>
        <taxon>Pseudomonadales</taxon>
        <taxon>Pseudomonadaceae</taxon>
        <taxon>Halopseudomonas</taxon>
    </lineage>
</organism>
<dbReference type="GO" id="GO:0004803">
    <property type="term" value="F:transposase activity"/>
    <property type="evidence" value="ECO:0007669"/>
    <property type="project" value="InterPro"/>
</dbReference>
<comment type="similarity">
    <text evidence="1">Belongs to the transposase 8 family.</text>
</comment>
<dbReference type="GO" id="GO:0003677">
    <property type="term" value="F:DNA binding"/>
    <property type="evidence" value="ECO:0007669"/>
    <property type="project" value="InterPro"/>
</dbReference>
<keyword evidence="2" id="KW-0175">Coiled coil</keyword>
<evidence type="ECO:0000313" key="3">
    <source>
        <dbReference type="EMBL" id="SFM43449.1"/>
    </source>
</evidence>
<dbReference type="InterPro" id="IPR009057">
    <property type="entry name" value="Homeodomain-like_sf"/>
</dbReference>
<sequence length="165" mass="18932">MPRYSDERRQAAVAKLLPPYNQSVEEVARQEGISPATVYKWRKEARAEGRCLPDASDQGTSGWSSRDKFAAVVETAAMNTEDVAAYCRQRGLYPEQLQRWRHDCEQAASLSYEDRRREADEAKQQRKRIKELERELQRKNTALAETAALLTLSKKARAIWGDEES</sequence>
<proteinExistence type="inferred from homology"/>
<keyword evidence="4" id="KW-1185">Reference proteome</keyword>
<dbReference type="GO" id="GO:0006313">
    <property type="term" value="P:DNA transposition"/>
    <property type="evidence" value="ECO:0007669"/>
    <property type="project" value="InterPro"/>
</dbReference>
<name>A0A1I4QTT2_9GAMM</name>
<dbReference type="Proteomes" id="UP000243629">
    <property type="component" value="Unassembled WGS sequence"/>
</dbReference>
<accession>A0A1I4QTT2</accession>
<dbReference type="STRING" id="1720063.SAMN05216217_10539"/>
<evidence type="ECO:0000313" key="4">
    <source>
        <dbReference type="Proteomes" id="UP000243629"/>
    </source>
</evidence>
<evidence type="ECO:0000256" key="1">
    <source>
        <dbReference type="ARBA" id="ARBA00009964"/>
    </source>
</evidence>
<gene>
    <name evidence="3" type="ORF">SAMN05216217_10539</name>
</gene>